<protein>
    <submittedName>
        <fullName evidence="2">Uncharacterized protein</fullName>
    </submittedName>
</protein>
<feature type="transmembrane region" description="Helical" evidence="1">
    <location>
        <begin position="7"/>
        <end position="29"/>
    </location>
</feature>
<dbReference type="Proteomes" id="UP000619479">
    <property type="component" value="Unassembled WGS sequence"/>
</dbReference>
<dbReference type="RefSeq" id="WP_203739067.1">
    <property type="nucleotide sequence ID" value="NZ_BAAAUC010000041.1"/>
</dbReference>
<keyword evidence="1" id="KW-0812">Transmembrane</keyword>
<organism evidence="2 3">
    <name type="scientific">Actinoplanes cyaneus</name>
    <dbReference type="NCBI Taxonomy" id="52696"/>
    <lineage>
        <taxon>Bacteria</taxon>
        <taxon>Bacillati</taxon>
        <taxon>Actinomycetota</taxon>
        <taxon>Actinomycetes</taxon>
        <taxon>Micromonosporales</taxon>
        <taxon>Micromonosporaceae</taxon>
        <taxon>Actinoplanes</taxon>
    </lineage>
</organism>
<feature type="transmembrane region" description="Helical" evidence="1">
    <location>
        <begin position="110"/>
        <end position="134"/>
    </location>
</feature>
<accession>A0A919MA25</accession>
<evidence type="ECO:0000256" key="1">
    <source>
        <dbReference type="SAM" id="Phobius"/>
    </source>
</evidence>
<feature type="transmembrane region" description="Helical" evidence="1">
    <location>
        <begin position="41"/>
        <end position="61"/>
    </location>
</feature>
<keyword evidence="1" id="KW-1133">Transmembrane helix</keyword>
<gene>
    <name evidence="2" type="ORF">Acy02nite_15020</name>
</gene>
<dbReference type="EMBL" id="BOMH01000011">
    <property type="protein sequence ID" value="GID63621.1"/>
    <property type="molecule type" value="Genomic_DNA"/>
</dbReference>
<sequence>MRLRPVLAWVMLVAGFTAVVGSFLPWAYVDFPVSGSSKVSGSLVSDLFTAFFGVVIAGYAVPAVRGDRLPARETVFSVGAGLVLFALGLWDSRHLTSMTAALVAADTGTTIGPGLWMCMIGGLLGALAATGLAFRESRAARRSPSVPGGRAGARADR</sequence>
<keyword evidence="1" id="KW-0472">Membrane</keyword>
<comment type="caution">
    <text evidence="2">The sequence shown here is derived from an EMBL/GenBank/DDBJ whole genome shotgun (WGS) entry which is preliminary data.</text>
</comment>
<keyword evidence="3" id="KW-1185">Reference proteome</keyword>
<name>A0A919MA25_9ACTN</name>
<proteinExistence type="predicted"/>
<evidence type="ECO:0000313" key="2">
    <source>
        <dbReference type="EMBL" id="GID63621.1"/>
    </source>
</evidence>
<reference evidence="2" key="1">
    <citation type="submission" date="2021-01" db="EMBL/GenBank/DDBJ databases">
        <title>Whole genome shotgun sequence of Actinoplanes cyaneus NBRC 14990.</title>
        <authorList>
            <person name="Komaki H."/>
            <person name="Tamura T."/>
        </authorList>
    </citation>
    <scope>NUCLEOTIDE SEQUENCE</scope>
    <source>
        <strain evidence="2">NBRC 14990</strain>
    </source>
</reference>
<evidence type="ECO:0000313" key="3">
    <source>
        <dbReference type="Proteomes" id="UP000619479"/>
    </source>
</evidence>
<dbReference type="AlphaFoldDB" id="A0A919MA25"/>
<feature type="transmembrane region" description="Helical" evidence="1">
    <location>
        <begin position="73"/>
        <end position="90"/>
    </location>
</feature>